<comment type="similarity">
    <text evidence="2 5">Belongs to the DegT/DnrJ/EryC1 family.</text>
</comment>
<keyword evidence="7" id="KW-1185">Reference proteome</keyword>
<evidence type="ECO:0000256" key="3">
    <source>
        <dbReference type="PIRSR" id="PIRSR000390-1"/>
    </source>
</evidence>
<evidence type="ECO:0000256" key="5">
    <source>
        <dbReference type="RuleBase" id="RU004508"/>
    </source>
</evidence>
<dbReference type="Gene3D" id="3.40.640.10">
    <property type="entry name" value="Type I PLP-dependent aspartate aminotransferase-like (Major domain)"/>
    <property type="match status" value="1"/>
</dbReference>
<organism evidence="6 7">
    <name type="scientific">Acuticoccus sediminis</name>
    <dbReference type="NCBI Taxonomy" id="2184697"/>
    <lineage>
        <taxon>Bacteria</taxon>
        <taxon>Pseudomonadati</taxon>
        <taxon>Pseudomonadota</taxon>
        <taxon>Alphaproteobacteria</taxon>
        <taxon>Hyphomicrobiales</taxon>
        <taxon>Amorphaceae</taxon>
        <taxon>Acuticoccus</taxon>
    </lineage>
</organism>
<proteinExistence type="inferred from homology"/>
<dbReference type="InterPro" id="IPR000653">
    <property type="entry name" value="DegT/StrS_aminotransferase"/>
</dbReference>
<comment type="caution">
    <text evidence="6">The sequence shown here is derived from an EMBL/GenBank/DDBJ whole genome shotgun (WGS) entry which is preliminary data.</text>
</comment>
<dbReference type="Proteomes" id="UP000249590">
    <property type="component" value="Unassembled WGS sequence"/>
</dbReference>
<dbReference type="InterPro" id="IPR015424">
    <property type="entry name" value="PyrdxlP-dep_Trfase"/>
</dbReference>
<evidence type="ECO:0000256" key="1">
    <source>
        <dbReference type="ARBA" id="ARBA00022898"/>
    </source>
</evidence>
<keyword evidence="1 4" id="KW-0663">Pyridoxal phosphate</keyword>
<dbReference type="PIRSF" id="PIRSF000390">
    <property type="entry name" value="PLP_StrS"/>
    <property type="match status" value="1"/>
</dbReference>
<evidence type="ECO:0000313" key="6">
    <source>
        <dbReference type="EMBL" id="RAH96574.1"/>
    </source>
</evidence>
<dbReference type="InterPro" id="IPR015421">
    <property type="entry name" value="PyrdxlP-dep_Trfase_major"/>
</dbReference>
<evidence type="ECO:0008006" key="8">
    <source>
        <dbReference type="Google" id="ProtNLM"/>
    </source>
</evidence>
<dbReference type="RefSeq" id="WP_111352443.1">
    <property type="nucleotide sequence ID" value="NZ_QHHQ01000012.1"/>
</dbReference>
<dbReference type="EMBL" id="QHHQ01000012">
    <property type="protein sequence ID" value="RAH96574.1"/>
    <property type="molecule type" value="Genomic_DNA"/>
</dbReference>
<dbReference type="AlphaFoldDB" id="A0A8B2NDC0"/>
<evidence type="ECO:0000313" key="7">
    <source>
        <dbReference type="Proteomes" id="UP000249590"/>
    </source>
</evidence>
<evidence type="ECO:0000256" key="2">
    <source>
        <dbReference type="ARBA" id="ARBA00037999"/>
    </source>
</evidence>
<protein>
    <recommendedName>
        <fullName evidence="8">dTDP-4-amino-4,6-dideoxygalactose transaminase</fullName>
    </recommendedName>
</protein>
<dbReference type="OrthoDB" id="9768668at2"/>
<dbReference type="Pfam" id="PF01041">
    <property type="entry name" value="DegT_DnrJ_EryC1"/>
    <property type="match status" value="1"/>
</dbReference>
<name>A0A8B2NDC0_9HYPH</name>
<evidence type="ECO:0000256" key="4">
    <source>
        <dbReference type="PIRSR" id="PIRSR000390-2"/>
    </source>
</evidence>
<dbReference type="SUPFAM" id="SSF53383">
    <property type="entry name" value="PLP-dependent transferases"/>
    <property type="match status" value="1"/>
</dbReference>
<accession>A0A8B2NDC0</accession>
<feature type="active site" description="Proton acceptor" evidence="3">
    <location>
        <position position="214"/>
    </location>
</feature>
<dbReference type="PANTHER" id="PTHR30244:SF9">
    <property type="entry name" value="PROTEIN RV3402C"/>
    <property type="match status" value="1"/>
</dbReference>
<sequence>MSQNLRSSLAQVQVPRLPTGETLMPYLARVDANRWYSNRGELVQRLESRLNVLLGGRENAGLTTRDGTDRGGDGHAVVVTANTGSAAIEAAILAAAGRATPERPIALVPSYTFVATALSVIRCGYRPHFVDVDPATWMLDPAALAAHPMLDRAGLVMPVAAYGRAPDMRAWEKMHAATGVPVVVDAAPAFEAFARDPGLISATVPAALSFHATKSFSTIEGGAVLWRDEGRLFQVAQISCFGVTDQRLCLFEGFNGKLSEYHAAMGLACLDEWTRREDAYARIARAYQADLGSVGRVVTAPAISAAYVLLESENAAVSYIAEQRLGARGIGARRWYGMGLHRQPAFADATRDPLPVTEGLTLRHLGLPAAIDLTDEDIAFVLATLHGEDIHTSEAGATARLQPRYG</sequence>
<gene>
    <name evidence="6" type="ORF">DLJ53_32210</name>
</gene>
<reference evidence="6 7" key="1">
    <citation type="submission" date="2018-05" db="EMBL/GenBank/DDBJ databases">
        <title>Acuticoccus sediminis sp. nov., isolated from deep-sea sediment of Indian Ocean.</title>
        <authorList>
            <person name="Liu X."/>
            <person name="Lai Q."/>
            <person name="Du Y."/>
            <person name="Sun F."/>
            <person name="Zhang X."/>
            <person name="Wang S."/>
            <person name="Shao Z."/>
        </authorList>
    </citation>
    <scope>NUCLEOTIDE SEQUENCE [LARGE SCALE GENOMIC DNA]</scope>
    <source>
        <strain evidence="6 7">PTG4-2</strain>
    </source>
</reference>
<dbReference type="GO" id="GO:0008483">
    <property type="term" value="F:transaminase activity"/>
    <property type="evidence" value="ECO:0007669"/>
    <property type="project" value="TreeGrafter"/>
</dbReference>
<dbReference type="GO" id="GO:0000271">
    <property type="term" value="P:polysaccharide biosynthetic process"/>
    <property type="evidence" value="ECO:0007669"/>
    <property type="project" value="TreeGrafter"/>
</dbReference>
<dbReference type="PANTHER" id="PTHR30244">
    <property type="entry name" value="TRANSAMINASE"/>
    <property type="match status" value="1"/>
</dbReference>
<feature type="modified residue" description="N6-(pyridoxal phosphate)lysine" evidence="4">
    <location>
        <position position="214"/>
    </location>
</feature>
<dbReference type="GO" id="GO:0030170">
    <property type="term" value="F:pyridoxal phosphate binding"/>
    <property type="evidence" value="ECO:0007669"/>
    <property type="project" value="TreeGrafter"/>
</dbReference>